<comment type="caution">
    <text evidence="1">The sequence shown here is derived from an EMBL/GenBank/DDBJ whole genome shotgun (WGS) entry which is preliminary data.</text>
</comment>
<accession>A0ABT6QTR9</accession>
<dbReference type="Proteomes" id="UP001159100">
    <property type="component" value="Unassembled WGS sequence"/>
</dbReference>
<dbReference type="EMBL" id="JARBWL010000002">
    <property type="protein sequence ID" value="MDI2594308.1"/>
    <property type="molecule type" value="Genomic_DNA"/>
</dbReference>
<gene>
    <name evidence="1" type="ORF">POF45_23160</name>
</gene>
<reference evidence="1 2" key="1">
    <citation type="submission" date="2023-02" db="EMBL/GenBank/DDBJ databases">
        <title>Pseudomonas chrutzelriedensis sp. nov., a potently antifungal strain isolated from moss.</title>
        <authorList>
            <person name="Schnyder A."/>
            <person name="Kalawong R."/>
            <person name="Eberl L."/>
            <person name="Agnoli K."/>
        </authorList>
    </citation>
    <scope>NUCLEOTIDE SEQUENCE [LARGE SCALE GENOMIC DNA]</scope>
    <source>
        <strain evidence="1 2">681</strain>
    </source>
</reference>
<proteinExistence type="predicted"/>
<name>A0ABT6QTR9_9PSED</name>
<organism evidence="1 2">
    <name type="scientific">Pseudomonas fungipugnans</name>
    <dbReference type="NCBI Taxonomy" id="3024217"/>
    <lineage>
        <taxon>Bacteria</taxon>
        <taxon>Pseudomonadati</taxon>
        <taxon>Pseudomonadota</taxon>
        <taxon>Gammaproteobacteria</taxon>
        <taxon>Pseudomonadales</taxon>
        <taxon>Pseudomonadaceae</taxon>
        <taxon>Pseudomonas</taxon>
    </lineage>
</organism>
<evidence type="ECO:0000313" key="1">
    <source>
        <dbReference type="EMBL" id="MDI2594308.1"/>
    </source>
</evidence>
<sequence length="69" mass="7715">MFRQQRFAEISFYKFTGIYAVLGDQADGPAAQMEGFSIVGGQCRFAAIVNCFFSKCLVYGSTNGRFCYE</sequence>
<protein>
    <submittedName>
        <fullName evidence="1">Uncharacterized protein</fullName>
    </submittedName>
</protein>
<dbReference type="RefSeq" id="WP_282316853.1">
    <property type="nucleotide sequence ID" value="NZ_JARBWL010000002.1"/>
</dbReference>
<keyword evidence="2" id="KW-1185">Reference proteome</keyword>
<evidence type="ECO:0000313" key="2">
    <source>
        <dbReference type="Proteomes" id="UP001159100"/>
    </source>
</evidence>